<dbReference type="Pfam" id="PF00441">
    <property type="entry name" value="Acyl-CoA_dh_1"/>
    <property type="match status" value="1"/>
</dbReference>
<dbReference type="STRING" id="397945.Aave_2877"/>
<accession>A1TR57</accession>
<dbReference type="Proteomes" id="UP000002596">
    <property type="component" value="Chromosome"/>
</dbReference>
<dbReference type="AlphaFoldDB" id="A1TR57"/>
<sequence>MFQAARPAGAGAQPSNCGNASMPLRSTLDFLLHDWLDATALTQRERFADHSRETFDAVLDTCERIAREKYAPFNRLVDTEEPRMEGGRVVLPRATHEARRAYAESGMLSAAQDYAIGGMQLPYTLEAAANSFFAEASISIGSNLLTVGNANLLMVHGTEAQREVFALNEFNGRWSGTMCLSEPQAGSSLSDIATRAVPDGDDFESDPLGPRYRLAGNKMWISSGDHEMTENIVHLVLAKIPGPDGRPVPGVKGISLFIVPKHLVDRSGQLTGERNDVALAGLNHKLGWRGTTNTLLNFGEGTYPVRAGQGPGGLDGRGAGAIGYRVGVPGDGLKCMFHMMNEARIGIGMAATMLGLAGYRASLQYARDRTQGRPIVPRSAAGDGKAGKDASAPPVRLIEHADIRRMLLAQKSYGEGALALNLYCARLVDEQHTGSPEAADEARLLLEVLTPIAKSWPSEWCLEANSLAIQIHGGYGYTRDFPVEQYWRDNRLNMIHEGTHGIQAMDLLGRKVVMEGGRGLQLLAGRVNATIQRAMERPELAAHANELARALAEVGAATKAAWATGEPAEALANAVPYMQAAGHMVMAWIWLDIAVAVLARDAASAPSLAAGDTGRLGAMRYFFRYELPKIGAWLNVVRTRDMTCVEMPEDGF</sequence>
<dbReference type="Gene3D" id="1.20.140.10">
    <property type="entry name" value="Butyryl-CoA Dehydrogenase, subunit A, domain 3"/>
    <property type="match status" value="1"/>
</dbReference>
<dbReference type="eggNOG" id="COG1960">
    <property type="taxonomic scope" value="Bacteria"/>
</dbReference>
<name>A1TR57_PARC0</name>
<dbReference type="EMBL" id="CP000512">
    <property type="protein sequence ID" value="ABM33445.1"/>
    <property type="molecule type" value="Genomic_DNA"/>
</dbReference>
<evidence type="ECO:0000256" key="3">
    <source>
        <dbReference type="ARBA" id="ARBA00022630"/>
    </source>
</evidence>
<dbReference type="KEGG" id="aav:Aave_2877"/>
<dbReference type="InterPro" id="IPR025878">
    <property type="entry name" value="Acyl-CoA_dh-like_C_dom"/>
</dbReference>
<dbReference type="SUPFAM" id="SSF47203">
    <property type="entry name" value="Acyl-CoA dehydrogenase C-terminal domain-like"/>
    <property type="match status" value="1"/>
</dbReference>
<dbReference type="InterPro" id="IPR037069">
    <property type="entry name" value="AcylCoA_DH/ox_N_sf"/>
</dbReference>
<comment type="similarity">
    <text evidence="2">Belongs to the acyl-CoA dehydrogenase family.</text>
</comment>
<dbReference type="InterPro" id="IPR009100">
    <property type="entry name" value="AcylCoA_DH/oxidase_NM_dom_sf"/>
</dbReference>
<reference evidence="7" key="1">
    <citation type="submission" date="2006-12" db="EMBL/GenBank/DDBJ databases">
        <title>Complete sequence of Acidovorax avenae subsp. citrulli AAC00-1.</title>
        <authorList>
            <consortium name="US DOE Joint Genome Institute"/>
            <person name="Copeland A."/>
            <person name="Lucas S."/>
            <person name="Lapidus A."/>
            <person name="Barry K."/>
            <person name="Detter J.C."/>
            <person name="Glavina del Rio T."/>
            <person name="Dalin E."/>
            <person name="Tice H."/>
            <person name="Pitluck S."/>
            <person name="Kiss H."/>
            <person name="Brettin T."/>
            <person name="Bruce D."/>
            <person name="Han C."/>
            <person name="Tapia R."/>
            <person name="Gilna P."/>
            <person name="Schmutz J."/>
            <person name="Larimer F."/>
            <person name="Land M."/>
            <person name="Hauser L."/>
            <person name="Kyrpides N."/>
            <person name="Kim E."/>
            <person name="Stahl D."/>
            <person name="Richardson P."/>
        </authorList>
    </citation>
    <scope>NUCLEOTIDE SEQUENCE</scope>
    <source>
        <strain evidence="7">AAC00-1</strain>
    </source>
</reference>
<dbReference type="Gene3D" id="1.10.540.10">
    <property type="entry name" value="Acyl-CoA dehydrogenase/oxidase, N-terminal domain"/>
    <property type="match status" value="1"/>
</dbReference>
<evidence type="ECO:0000259" key="5">
    <source>
        <dbReference type="Pfam" id="PF00441"/>
    </source>
</evidence>
<dbReference type="PANTHER" id="PTHR42803">
    <property type="entry name" value="ACYL-COA DEHYDROGENASE"/>
    <property type="match status" value="1"/>
</dbReference>
<dbReference type="InterPro" id="IPR009075">
    <property type="entry name" value="AcylCo_DH/oxidase_C"/>
</dbReference>
<proteinExistence type="inferred from homology"/>
<evidence type="ECO:0000256" key="4">
    <source>
        <dbReference type="ARBA" id="ARBA00022827"/>
    </source>
</evidence>
<dbReference type="GO" id="GO:0050660">
    <property type="term" value="F:flavin adenine dinucleotide binding"/>
    <property type="evidence" value="ECO:0007669"/>
    <property type="project" value="InterPro"/>
</dbReference>
<dbReference type="HOGENOM" id="CLU_018204_12_2_4"/>
<keyword evidence="4" id="KW-0274">FAD</keyword>
<feature type="domain" description="Acetyl-CoA dehydrogenase-like C-terminal" evidence="6">
    <location>
        <begin position="524"/>
        <end position="648"/>
    </location>
</feature>
<dbReference type="InterPro" id="IPR036250">
    <property type="entry name" value="AcylCo_DH-like_C"/>
</dbReference>
<dbReference type="InterPro" id="IPR052166">
    <property type="entry name" value="Diverse_Acyl-CoA_DH"/>
</dbReference>
<gene>
    <name evidence="7" type="ordered locus">Aave_2877</name>
</gene>
<dbReference type="InterPro" id="IPR046373">
    <property type="entry name" value="Acyl-CoA_Oxase/DH_mid-dom_sf"/>
</dbReference>
<comment type="cofactor">
    <cofactor evidence="1">
        <name>FAD</name>
        <dbReference type="ChEBI" id="CHEBI:57692"/>
    </cofactor>
</comment>
<protein>
    <submittedName>
        <fullName evidence="7">Acyl-CoA dehydrogenase domain protein</fullName>
    </submittedName>
</protein>
<evidence type="ECO:0000313" key="8">
    <source>
        <dbReference type="Proteomes" id="UP000002596"/>
    </source>
</evidence>
<dbReference type="SUPFAM" id="SSF56645">
    <property type="entry name" value="Acyl-CoA dehydrogenase NM domain-like"/>
    <property type="match status" value="1"/>
</dbReference>
<evidence type="ECO:0000256" key="1">
    <source>
        <dbReference type="ARBA" id="ARBA00001974"/>
    </source>
</evidence>
<dbReference type="Pfam" id="PF12806">
    <property type="entry name" value="Acyl-CoA_dh_C"/>
    <property type="match status" value="1"/>
</dbReference>
<dbReference type="PANTHER" id="PTHR42803:SF3">
    <property type="entry name" value="ACYL-COA DEHYDROGENASE-RELATED"/>
    <property type="match status" value="1"/>
</dbReference>
<keyword evidence="3" id="KW-0285">Flavoprotein</keyword>
<evidence type="ECO:0000256" key="2">
    <source>
        <dbReference type="ARBA" id="ARBA00009347"/>
    </source>
</evidence>
<dbReference type="Gene3D" id="2.40.110.10">
    <property type="entry name" value="Butyryl-CoA Dehydrogenase, subunit A, domain 2"/>
    <property type="match status" value="1"/>
</dbReference>
<feature type="domain" description="Acyl-CoA dehydrogenase/oxidase C-terminal" evidence="5">
    <location>
        <begin position="396"/>
        <end position="507"/>
    </location>
</feature>
<evidence type="ECO:0000313" key="7">
    <source>
        <dbReference type="EMBL" id="ABM33445.1"/>
    </source>
</evidence>
<dbReference type="GO" id="GO:0016627">
    <property type="term" value="F:oxidoreductase activity, acting on the CH-CH group of donors"/>
    <property type="evidence" value="ECO:0007669"/>
    <property type="project" value="InterPro"/>
</dbReference>
<organism evidence="7 8">
    <name type="scientific">Paracidovorax citrulli (strain AAC00-1)</name>
    <name type="common">Acidovorax citrulli</name>
    <dbReference type="NCBI Taxonomy" id="397945"/>
    <lineage>
        <taxon>Bacteria</taxon>
        <taxon>Pseudomonadati</taxon>
        <taxon>Pseudomonadota</taxon>
        <taxon>Betaproteobacteria</taxon>
        <taxon>Burkholderiales</taxon>
        <taxon>Comamonadaceae</taxon>
        <taxon>Paracidovorax</taxon>
    </lineage>
</organism>
<evidence type="ECO:0000259" key="6">
    <source>
        <dbReference type="Pfam" id="PF12806"/>
    </source>
</evidence>